<dbReference type="EMBL" id="CAJSLV010000061">
    <property type="protein sequence ID" value="CAG6395372.1"/>
    <property type="molecule type" value="Genomic_DNA"/>
</dbReference>
<evidence type="ECO:0000313" key="3">
    <source>
        <dbReference type="Proteomes" id="UP001152519"/>
    </source>
</evidence>
<feature type="compositionally biased region" description="Low complexity" evidence="1">
    <location>
        <begin position="48"/>
        <end position="70"/>
    </location>
</feature>
<feature type="region of interest" description="Disordered" evidence="1">
    <location>
        <begin position="1"/>
        <end position="85"/>
    </location>
</feature>
<dbReference type="AlphaFoldDB" id="A0A9W4DWU2"/>
<gene>
    <name evidence="2" type="ORF">SCOCK_310064</name>
</gene>
<accession>A0A9W4DWU2</accession>
<dbReference type="Proteomes" id="UP001152519">
    <property type="component" value="Unassembled WGS sequence"/>
</dbReference>
<proteinExistence type="predicted"/>
<organism evidence="2 3">
    <name type="scientific">Actinacidiphila cocklensis</name>
    <dbReference type="NCBI Taxonomy" id="887465"/>
    <lineage>
        <taxon>Bacteria</taxon>
        <taxon>Bacillati</taxon>
        <taxon>Actinomycetota</taxon>
        <taxon>Actinomycetes</taxon>
        <taxon>Kitasatosporales</taxon>
        <taxon>Streptomycetaceae</taxon>
        <taxon>Actinacidiphila</taxon>
    </lineage>
</organism>
<evidence type="ECO:0000256" key="1">
    <source>
        <dbReference type="SAM" id="MobiDB-lite"/>
    </source>
</evidence>
<protein>
    <submittedName>
        <fullName evidence="2">Uncharacterized protein</fullName>
    </submittedName>
</protein>
<sequence length="155" mass="16775">MRRRTSRCAAAAGRSRVPPFPAGQPRRRHDPRQSGNETAHRQEDLLLRPVGIRRPPGRRSGPYRTSSGRPLGPESPQAPPSLPECGGVMSWNAIFGVAVVPFQSHLPRQLPEMRASYSRANLMAAARPRGPRGHQARCVAGPSAVIPSSGRHDSG</sequence>
<reference evidence="2" key="1">
    <citation type="submission" date="2021-05" db="EMBL/GenBank/DDBJ databases">
        <authorList>
            <person name="Arsene-Ploetze F."/>
        </authorList>
    </citation>
    <scope>NUCLEOTIDE SEQUENCE</scope>
    <source>
        <strain evidence="2">DSM 42138</strain>
    </source>
</reference>
<name>A0A9W4DWU2_9ACTN</name>
<comment type="caution">
    <text evidence="2">The sequence shown here is derived from an EMBL/GenBank/DDBJ whole genome shotgun (WGS) entry which is preliminary data.</text>
</comment>
<feature type="region of interest" description="Disordered" evidence="1">
    <location>
        <begin position="127"/>
        <end position="155"/>
    </location>
</feature>
<keyword evidence="3" id="KW-1185">Reference proteome</keyword>
<evidence type="ECO:0000313" key="2">
    <source>
        <dbReference type="EMBL" id="CAG6395372.1"/>
    </source>
</evidence>